<reference evidence="2" key="1">
    <citation type="submission" date="2017-12" db="EMBL/GenBank/DDBJ databases">
        <authorList>
            <consortium name="DOE Joint Genome Institute"/>
            <person name="Mondo S.J."/>
            <person name="Kjaerbolling I."/>
            <person name="Vesth T.C."/>
            <person name="Frisvad J.C."/>
            <person name="Nybo J.L."/>
            <person name="Theobald S."/>
            <person name="Kuo A."/>
            <person name="Bowyer P."/>
            <person name="Matsuda Y."/>
            <person name="Lyhne E.K."/>
            <person name="Kogle M.E."/>
            <person name="Clum A."/>
            <person name="Lipzen A."/>
            <person name="Salamov A."/>
            <person name="Ngan C.Y."/>
            <person name="Daum C."/>
            <person name="Chiniquy J."/>
            <person name="Barry K."/>
            <person name="LaButti K."/>
            <person name="Haridas S."/>
            <person name="Simmons B.A."/>
            <person name="Magnuson J.K."/>
            <person name="Mortensen U.H."/>
            <person name="Larsen T.O."/>
            <person name="Grigoriev I.V."/>
            <person name="Baker S.E."/>
            <person name="Andersen M.R."/>
            <person name="Nordberg H.P."/>
            <person name="Cantor M.N."/>
            <person name="Hua S.X."/>
        </authorList>
    </citation>
    <scope>NUCLEOTIDE SEQUENCE [LARGE SCALE GENOMIC DNA]</scope>
    <source>
        <strain evidence="2">IBT 19404</strain>
    </source>
</reference>
<name>A0A2J5HEA2_9EURO</name>
<organism evidence="1 2">
    <name type="scientific">Aspergillus taichungensis</name>
    <dbReference type="NCBI Taxonomy" id="482145"/>
    <lineage>
        <taxon>Eukaryota</taxon>
        <taxon>Fungi</taxon>
        <taxon>Dikarya</taxon>
        <taxon>Ascomycota</taxon>
        <taxon>Pezizomycotina</taxon>
        <taxon>Eurotiomycetes</taxon>
        <taxon>Eurotiomycetidae</taxon>
        <taxon>Eurotiales</taxon>
        <taxon>Aspergillaceae</taxon>
        <taxon>Aspergillus</taxon>
        <taxon>Aspergillus subgen. Circumdati</taxon>
    </lineage>
</organism>
<dbReference type="EMBL" id="KZ559660">
    <property type="protein sequence ID" value="PLN75172.1"/>
    <property type="molecule type" value="Genomic_DNA"/>
</dbReference>
<evidence type="ECO:0000313" key="2">
    <source>
        <dbReference type="Proteomes" id="UP000235023"/>
    </source>
</evidence>
<dbReference type="AlphaFoldDB" id="A0A2J5HEA2"/>
<dbReference type="Proteomes" id="UP000235023">
    <property type="component" value="Unassembled WGS sequence"/>
</dbReference>
<gene>
    <name evidence="1" type="ORF">BDW42DRAFT_181160</name>
</gene>
<keyword evidence="2" id="KW-1185">Reference proteome</keyword>
<protein>
    <submittedName>
        <fullName evidence="1">Uncharacterized protein</fullName>
    </submittedName>
</protein>
<sequence>MFSSPGIWLAWSSSIVADDDGENHDPTGFQLSLLRFRRGSRLSPCSLMDAMICLVCGAAIAQHLIQWRKHRVELRVHSIPFGRLDSTANRAQFVISLD</sequence>
<proteinExistence type="predicted"/>
<evidence type="ECO:0000313" key="1">
    <source>
        <dbReference type="EMBL" id="PLN75172.1"/>
    </source>
</evidence>
<accession>A0A2J5HEA2</accession>